<feature type="region of interest" description="Disordered" evidence="1">
    <location>
        <begin position="86"/>
        <end position="109"/>
    </location>
</feature>
<feature type="compositionally biased region" description="Polar residues" evidence="1">
    <location>
        <begin position="99"/>
        <end position="109"/>
    </location>
</feature>
<dbReference type="EMBL" id="JAACNO010003132">
    <property type="protein sequence ID" value="KAF4128304.1"/>
    <property type="molecule type" value="Genomic_DNA"/>
</dbReference>
<evidence type="ECO:0000256" key="1">
    <source>
        <dbReference type="SAM" id="MobiDB-lite"/>
    </source>
</evidence>
<dbReference type="Proteomes" id="UP000704712">
    <property type="component" value="Unassembled WGS sequence"/>
</dbReference>
<protein>
    <submittedName>
        <fullName evidence="2">Uncharacterized protein</fullName>
    </submittedName>
</protein>
<gene>
    <name evidence="2" type="ORF">GN958_ATG22497</name>
</gene>
<sequence length="109" mass="12125">MEVENDEVIIVRHIPARPTCFICGHNDDNGDIIQEGPQCPHQCGIQCLRVFNMVNLSENRAAHFKCPACMQPFPVDSIYFGDDYLSDNSNDSADEEYQPSASVSAESSE</sequence>
<proteinExistence type="predicted"/>
<accession>A0A8S9TP23</accession>
<dbReference type="SUPFAM" id="SSF57850">
    <property type="entry name" value="RING/U-box"/>
    <property type="match status" value="1"/>
</dbReference>
<evidence type="ECO:0000313" key="3">
    <source>
        <dbReference type="Proteomes" id="UP000704712"/>
    </source>
</evidence>
<comment type="caution">
    <text evidence="2">The sequence shown here is derived from an EMBL/GenBank/DDBJ whole genome shotgun (WGS) entry which is preliminary data.</text>
</comment>
<organism evidence="2 3">
    <name type="scientific">Phytophthora infestans</name>
    <name type="common">Potato late blight agent</name>
    <name type="synonym">Botrytis infestans</name>
    <dbReference type="NCBI Taxonomy" id="4787"/>
    <lineage>
        <taxon>Eukaryota</taxon>
        <taxon>Sar</taxon>
        <taxon>Stramenopiles</taxon>
        <taxon>Oomycota</taxon>
        <taxon>Peronosporomycetes</taxon>
        <taxon>Peronosporales</taxon>
        <taxon>Peronosporaceae</taxon>
        <taxon>Phytophthora</taxon>
    </lineage>
</organism>
<dbReference type="AlphaFoldDB" id="A0A8S9TP23"/>
<evidence type="ECO:0000313" key="2">
    <source>
        <dbReference type="EMBL" id="KAF4128304.1"/>
    </source>
</evidence>
<reference evidence="2" key="1">
    <citation type="submission" date="2020-03" db="EMBL/GenBank/DDBJ databases">
        <title>Hybrid Assembly of Korean Phytophthora infestans isolates.</title>
        <authorList>
            <person name="Prokchorchik M."/>
            <person name="Lee Y."/>
            <person name="Seo J."/>
            <person name="Cho J.-H."/>
            <person name="Park Y.-E."/>
            <person name="Jang D.-C."/>
            <person name="Im J.-S."/>
            <person name="Choi J.-G."/>
            <person name="Park H.-J."/>
            <person name="Lee G.-B."/>
            <person name="Lee Y.-G."/>
            <person name="Hong S.-Y."/>
            <person name="Cho K."/>
            <person name="Sohn K.H."/>
        </authorList>
    </citation>
    <scope>NUCLEOTIDE SEQUENCE</scope>
    <source>
        <strain evidence="2">KR_2_A2</strain>
    </source>
</reference>
<name>A0A8S9TP23_PHYIN</name>